<evidence type="ECO:0000259" key="1">
    <source>
        <dbReference type="Pfam" id="PF09251"/>
    </source>
</evidence>
<feature type="domain" description="P22 tailspike C-terminal" evidence="1">
    <location>
        <begin position="5"/>
        <end position="40"/>
    </location>
</feature>
<protein>
    <recommendedName>
        <fullName evidence="1">P22 tailspike C-terminal domain-containing protein</fullName>
    </recommendedName>
</protein>
<evidence type="ECO:0000313" key="2">
    <source>
        <dbReference type="EMBL" id="MII78775.1"/>
    </source>
</evidence>
<reference evidence="2" key="1">
    <citation type="submission" date="2018-08" db="EMBL/GenBank/DDBJ databases">
        <authorList>
            <consortium name="GenomeTrakr network: Whole genome sequencing for foodborne pathogen traceback"/>
        </authorList>
    </citation>
    <scope>NUCLEOTIDE SEQUENCE [LARGE SCALE GENOMIC DNA]</scope>
    <source>
        <strain evidence="2">FDA00003943</strain>
    </source>
</reference>
<name>A0A6C8YAB0_SALER</name>
<proteinExistence type="predicted"/>
<dbReference type="Pfam" id="PF09251">
    <property type="entry name" value="PhageP22-tail"/>
    <property type="match status" value="1"/>
</dbReference>
<dbReference type="InterPro" id="IPR015331">
    <property type="entry name" value="P22_tailspike_C"/>
</dbReference>
<accession>A0A6C8YAB0</accession>
<dbReference type="AlphaFoldDB" id="A0A6C8YAB0"/>
<dbReference type="InterPro" id="IPR011050">
    <property type="entry name" value="Pectin_lyase_fold/virulence"/>
</dbReference>
<gene>
    <name evidence="2" type="ORF">AIF45_06650</name>
</gene>
<dbReference type="Proteomes" id="UP000885342">
    <property type="component" value="Unassembled WGS sequence"/>
</dbReference>
<dbReference type="SUPFAM" id="SSF51126">
    <property type="entry name" value="Pectin lyase-like"/>
    <property type="match status" value="1"/>
</dbReference>
<organism evidence="2">
    <name type="scientific">Salmonella enterica subsp. salamae</name>
    <dbReference type="NCBI Taxonomy" id="59202"/>
    <lineage>
        <taxon>Bacteria</taxon>
        <taxon>Pseudomonadati</taxon>
        <taxon>Pseudomonadota</taxon>
        <taxon>Gammaproteobacteria</taxon>
        <taxon>Enterobacterales</taxon>
        <taxon>Enterobacteriaceae</taxon>
        <taxon>Salmonella</taxon>
    </lineage>
</organism>
<sequence length="60" mass="6994">MTKNSGGTSSRCYKLQLRNLLSIYSLWDCFDLGADSEMKKIDPATIHYQNIRYTNYQQVI</sequence>
<dbReference type="EMBL" id="RSKH01000003">
    <property type="protein sequence ID" value="MII78775.1"/>
    <property type="molecule type" value="Genomic_DNA"/>
</dbReference>
<dbReference type="Gene3D" id="2.160.20.20">
    <property type="match status" value="1"/>
</dbReference>
<dbReference type="InterPro" id="IPR012332">
    <property type="entry name" value="Autotransporter_pectin_lyase_C"/>
</dbReference>
<comment type="caution">
    <text evidence="2">The sequence shown here is derived from an EMBL/GenBank/DDBJ whole genome shotgun (WGS) entry which is preliminary data.</text>
</comment>